<evidence type="ECO:0000313" key="2">
    <source>
        <dbReference type="Proteomes" id="UP000823775"/>
    </source>
</evidence>
<sequence>MKTSALPAHATSHATRKHLDTLPCARCQALGTILCATWQKDYHKARREASSFWCDSRGDATLERRVGMGDVARGFIRSK</sequence>
<proteinExistence type="predicted"/>
<evidence type="ECO:0000313" key="1">
    <source>
        <dbReference type="EMBL" id="MCD7450604.1"/>
    </source>
</evidence>
<name>A0ABS8RV11_DATST</name>
<gene>
    <name evidence="1" type="ORF">HAX54_007400</name>
</gene>
<reference evidence="1 2" key="1">
    <citation type="journal article" date="2021" name="BMC Genomics">
        <title>Datura genome reveals duplications of psychoactive alkaloid biosynthetic genes and high mutation rate following tissue culture.</title>
        <authorList>
            <person name="Rajewski A."/>
            <person name="Carter-House D."/>
            <person name="Stajich J."/>
            <person name="Litt A."/>
        </authorList>
    </citation>
    <scope>NUCLEOTIDE SEQUENCE [LARGE SCALE GENOMIC DNA]</scope>
    <source>
        <strain evidence="1">AR-01</strain>
    </source>
</reference>
<organism evidence="1 2">
    <name type="scientific">Datura stramonium</name>
    <name type="common">Jimsonweed</name>
    <name type="synonym">Common thornapple</name>
    <dbReference type="NCBI Taxonomy" id="4076"/>
    <lineage>
        <taxon>Eukaryota</taxon>
        <taxon>Viridiplantae</taxon>
        <taxon>Streptophyta</taxon>
        <taxon>Embryophyta</taxon>
        <taxon>Tracheophyta</taxon>
        <taxon>Spermatophyta</taxon>
        <taxon>Magnoliopsida</taxon>
        <taxon>eudicotyledons</taxon>
        <taxon>Gunneridae</taxon>
        <taxon>Pentapetalae</taxon>
        <taxon>asterids</taxon>
        <taxon>lamiids</taxon>
        <taxon>Solanales</taxon>
        <taxon>Solanaceae</taxon>
        <taxon>Solanoideae</taxon>
        <taxon>Datureae</taxon>
        <taxon>Datura</taxon>
    </lineage>
</organism>
<accession>A0ABS8RV11</accession>
<feature type="non-terminal residue" evidence="1">
    <location>
        <position position="79"/>
    </location>
</feature>
<keyword evidence="2" id="KW-1185">Reference proteome</keyword>
<dbReference type="Proteomes" id="UP000823775">
    <property type="component" value="Unassembled WGS sequence"/>
</dbReference>
<dbReference type="EMBL" id="JACEIK010000138">
    <property type="protein sequence ID" value="MCD7450604.1"/>
    <property type="molecule type" value="Genomic_DNA"/>
</dbReference>
<protein>
    <submittedName>
        <fullName evidence="1">Uncharacterized protein</fullName>
    </submittedName>
</protein>
<comment type="caution">
    <text evidence="1">The sequence shown here is derived from an EMBL/GenBank/DDBJ whole genome shotgun (WGS) entry which is preliminary data.</text>
</comment>